<organism evidence="1 2">
    <name type="scientific">Necator americanus</name>
    <name type="common">Human hookworm</name>
    <dbReference type="NCBI Taxonomy" id="51031"/>
    <lineage>
        <taxon>Eukaryota</taxon>
        <taxon>Metazoa</taxon>
        <taxon>Ecdysozoa</taxon>
        <taxon>Nematoda</taxon>
        <taxon>Chromadorea</taxon>
        <taxon>Rhabditida</taxon>
        <taxon>Rhabditina</taxon>
        <taxon>Rhabditomorpha</taxon>
        <taxon>Strongyloidea</taxon>
        <taxon>Ancylostomatidae</taxon>
        <taxon>Bunostominae</taxon>
        <taxon>Necator</taxon>
    </lineage>
</organism>
<keyword evidence="2" id="KW-1185">Reference proteome</keyword>
<name>A0ABR1CPT5_NECAM</name>
<evidence type="ECO:0000313" key="2">
    <source>
        <dbReference type="Proteomes" id="UP001303046"/>
    </source>
</evidence>
<dbReference type="EMBL" id="JAVFWL010000003">
    <property type="protein sequence ID" value="KAK6740357.1"/>
    <property type="molecule type" value="Genomic_DNA"/>
</dbReference>
<gene>
    <name evidence="1" type="primary">Necator_chrIII.g9442</name>
    <name evidence="1" type="ORF">RB195_008677</name>
</gene>
<proteinExistence type="predicted"/>
<evidence type="ECO:0008006" key="3">
    <source>
        <dbReference type="Google" id="ProtNLM"/>
    </source>
</evidence>
<accession>A0ABR1CPT5</accession>
<reference evidence="1 2" key="1">
    <citation type="submission" date="2023-08" db="EMBL/GenBank/DDBJ databases">
        <title>A Necator americanus chromosomal reference genome.</title>
        <authorList>
            <person name="Ilik V."/>
            <person name="Petrzelkova K.J."/>
            <person name="Pardy F."/>
            <person name="Fuh T."/>
            <person name="Niatou-Singa F.S."/>
            <person name="Gouil Q."/>
            <person name="Baker L."/>
            <person name="Ritchie M.E."/>
            <person name="Jex A.R."/>
            <person name="Gazzola D."/>
            <person name="Li H."/>
            <person name="Toshio Fujiwara R."/>
            <person name="Zhan B."/>
            <person name="Aroian R.V."/>
            <person name="Pafco B."/>
            <person name="Schwarz E.M."/>
        </authorList>
    </citation>
    <scope>NUCLEOTIDE SEQUENCE [LARGE SCALE GENOMIC DNA]</scope>
    <source>
        <strain evidence="1 2">Aroian</strain>
        <tissue evidence="1">Whole animal</tissue>
    </source>
</reference>
<sequence>MGGASKDFTTLLAATLHQSASREAAYAFATIRRKRNPDDCHQINPFDLFTTPALSTGCVLQAFSTDRY</sequence>
<comment type="caution">
    <text evidence="1">The sequence shown here is derived from an EMBL/GenBank/DDBJ whole genome shotgun (WGS) entry which is preliminary data.</text>
</comment>
<evidence type="ECO:0000313" key="1">
    <source>
        <dbReference type="EMBL" id="KAK6740357.1"/>
    </source>
</evidence>
<protein>
    <recommendedName>
        <fullName evidence="3">Sema domain-containing protein</fullName>
    </recommendedName>
</protein>
<dbReference type="Proteomes" id="UP001303046">
    <property type="component" value="Unassembled WGS sequence"/>
</dbReference>